<keyword evidence="2" id="KW-1185">Reference proteome</keyword>
<organism evidence="1 2">
    <name type="scientific">Nostoc flagelliforme CCNUN1</name>
    <dbReference type="NCBI Taxonomy" id="2038116"/>
    <lineage>
        <taxon>Bacteria</taxon>
        <taxon>Bacillati</taxon>
        <taxon>Cyanobacteriota</taxon>
        <taxon>Cyanophyceae</taxon>
        <taxon>Nostocales</taxon>
        <taxon>Nostocaceae</taxon>
        <taxon>Nostoc</taxon>
    </lineage>
</organism>
<proteinExistence type="predicted"/>
<dbReference type="Proteomes" id="UP000232003">
    <property type="component" value="Chromosome"/>
</dbReference>
<sequence length="47" mass="5058">MLESLRGDIYIYLQSLLVAVGGSISSQKPSLEECADTFGYDNQGNSS</sequence>
<dbReference type="RefSeq" id="WP_208766587.1">
    <property type="nucleotide sequence ID" value="NZ_CP024785.1"/>
</dbReference>
<name>A0A2K8T3U0_9NOSO</name>
<gene>
    <name evidence="1" type="ORF">COO91_08489</name>
</gene>
<reference evidence="1 2" key="1">
    <citation type="submission" date="2017-11" db="EMBL/GenBank/DDBJ databases">
        <title>Complete genome of a free-living desiccation-tolerant cyanobacterium and its photosynthetic adaptation to extreme terrestrial habitat.</title>
        <authorList>
            <person name="Shang J."/>
        </authorList>
    </citation>
    <scope>NUCLEOTIDE SEQUENCE [LARGE SCALE GENOMIC DNA]</scope>
    <source>
        <strain evidence="1 2">CCNUN1</strain>
    </source>
</reference>
<dbReference type="KEGG" id="nfl:COO91_08489"/>
<evidence type="ECO:0000313" key="1">
    <source>
        <dbReference type="EMBL" id="AUB42364.1"/>
    </source>
</evidence>
<evidence type="ECO:0000313" key="2">
    <source>
        <dbReference type="Proteomes" id="UP000232003"/>
    </source>
</evidence>
<protein>
    <submittedName>
        <fullName evidence="1">Uncharacterized protein</fullName>
    </submittedName>
</protein>
<dbReference type="EMBL" id="CP024785">
    <property type="protein sequence ID" value="AUB42364.1"/>
    <property type="molecule type" value="Genomic_DNA"/>
</dbReference>
<dbReference type="AlphaFoldDB" id="A0A2K8T3U0"/>
<accession>A0A2K8T3U0</accession>